<dbReference type="GO" id="GO:0005634">
    <property type="term" value="C:nucleus"/>
    <property type="evidence" value="ECO:0007669"/>
    <property type="project" value="UniProtKB-SubCell"/>
</dbReference>
<dbReference type="Proteomes" id="UP000319731">
    <property type="component" value="Unassembled WGS sequence"/>
</dbReference>
<proteinExistence type="inferred from homology"/>
<dbReference type="STRING" id="1806994.A0A507BYI5"/>
<gene>
    <name evidence="4" type="ORF">SmJEL517_g03378</name>
</gene>
<feature type="region of interest" description="Disordered" evidence="3">
    <location>
        <begin position="112"/>
        <end position="204"/>
    </location>
</feature>
<reference evidence="4 5" key="1">
    <citation type="journal article" date="2019" name="Sci. Rep.">
        <title>Comparative genomics of chytrid fungi reveal insights into the obligate biotrophic and pathogenic lifestyle of Synchytrium endobioticum.</title>
        <authorList>
            <person name="van de Vossenberg B.T.L.H."/>
            <person name="Warris S."/>
            <person name="Nguyen H.D.T."/>
            <person name="van Gent-Pelzer M.P.E."/>
            <person name="Joly D.L."/>
            <person name="van de Geest H.C."/>
            <person name="Bonants P.J.M."/>
            <person name="Smith D.S."/>
            <person name="Levesque C.A."/>
            <person name="van der Lee T.A.J."/>
        </authorList>
    </citation>
    <scope>NUCLEOTIDE SEQUENCE [LARGE SCALE GENOMIC DNA]</scope>
    <source>
        <strain evidence="4 5">JEL517</strain>
    </source>
</reference>
<feature type="compositionally biased region" description="Basic and acidic residues" evidence="3">
    <location>
        <begin position="173"/>
        <end position="182"/>
    </location>
</feature>
<dbReference type="PANTHER" id="PTHR20835">
    <property type="entry name" value="E3 UBIQUITIN-PROTEIN LIGASE PPP1R11-RELATED"/>
    <property type="match status" value="1"/>
</dbReference>
<keyword evidence="2" id="KW-0539">Nucleus</keyword>
<protein>
    <recommendedName>
        <fullName evidence="2">Type 1 phosphatases regulator</fullName>
    </recommendedName>
</protein>
<sequence>MTDSNAINTYPTRPEFGTYNPDQPDSPSRHISSTSTAMRERAPAAGSQTMTITNEQEGDHQHEVAIAGMLHLQGGGDQRSDRKVKWRTGVVDNEGMGKKTSKSCCIYHKPYSFDDSDSSDYSTSDEDSPNVPNRYERQPKYRNAPNNSSSGNGGASGSKSTRKKKHSHHRHDHYHESCDGHCGDGPGEASSGGGASGDQNLASS</sequence>
<accession>A0A507BYI5</accession>
<evidence type="ECO:0000256" key="2">
    <source>
        <dbReference type="RuleBase" id="RU367162"/>
    </source>
</evidence>
<feature type="compositionally biased region" description="Polar residues" evidence="3">
    <location>
        <begin position="1"/>
        <end position="11"/>
    </location>
</feature>
<dbReference type="GeneID" id="42004603"/>
<feature type="compositionally biased region" description="Acidic residues" evidence="3">
    <location>
        <begin position="114"/>
        <end position="128"/>
    </location>
</feature>
<feature type="compositionally biased region" description="Gly residues" evidence="3">
    <location>
        <begin position="183"/>
        <end position="196"/>
    </location>
</feature>
<feature type="compositionally biased region" description="Polar residues" evidence="3">
    <location>
        <begin position="20"/>
        <end position="37"/>
    </location>
</feature>
<comment type="similarity">
    <text evidence="1 2">Belongs to the YPI1 family.</text>
</comment>
<evidence type="ECO:0000313" key="4">
    <source>
        <dbReference type="EMBL" id="TPX33867.1"/>
    </source>
</evidence>
<dbReference type="EMBL" id="QEAO01000017">
    <property type="protein sequence ID" value="TPX33867.1"/>
    <property type="molecule type" value="Genomic_DNA"/>
</dbReference>
<comment type="subcellular location">
    <subcellularLocation>
        <location evidence="2">Nucleus</location>
    </subcellularLocation>
</comment>
<organism evidence="4 5">
    <name type="scientific">Synchytrium microbalum</name>
    <dbReference type="NCBI Taxonomy" id="1806994"/>
    <lineage>
        <taxon>Eukaryota</taxon>
        <taxon>Fungi</taxon>
        <taxon>Fungi incertae sedis</taxon>
        <taxon>Chytridiomycota</taxon>
        <taxon>Chytridiomycota incertae sedis</taxon>
        <taxon>Chytridiomycetes</taxon>
        <taxon>Synchytriales</taxon>
        <taxon>Synchytriaceae</taxon>
        <taxon>Synchytrium</taxon>
    </lineage>
</organism>
<feature type="compositionally biased region" description="Polar residues" evidence="3">
    <location>
        <begin position="46"/>
        <end position="55"/>
    </location>
</feature>
<dbReference type="PANTHER" id="PTHR20835:SF0">
    <property type="entry name" value="E3 UBIQUITIN-PROTEIN LIGASE PPP1R11"/>
    <property type="match status" value="1"/>
</dbReference>
<dbReference type="AlphaFoldDB" id="A0A507BYI5"/>
<keyword evidence="5" id="KW-1185">Reference proteome</keyword>
<dbReference type="GO" id="GO:0008157">
    <property type="term" value="F:protein phosphatase 1 binding"/>
    <property type="evidence" value="ECO:0007669"/>
    <property type="project" value="TreeGrafter"/>
</dbReference>
<evidence type="ECO:0000256" key="1">
    <source>
        <dbReference type="ARBA" id="ARBA00005605"/>
    </source>
</evidence>
<feature type="compositionally biased region" description="Basic residues" evidence="3">
    <location>
        <begin position="160"/>
        <end position="172"/>
    </location>
</feature>
<comment type="caution">
    <text evidence="4">The sequence shown here is derived from an EMBL/GenBank/DDBJ whole genome shotgun (WGS) entry which is preliminary data.</text>
</comment>
<evidence type="ECO:0000256" key="3">
    <source>
        <dbReference type="SAM" id="MobiDB-lite"/>
    </source>
</evidence>
<dbReference type="GO" id="GO:0004865">
    <property type="term" value="F:protein serine/threonine phosphatase inhibitor activity"/>
    <property type="evidence" value="ECO:0007669"/>
    <property type="project" value="UniProtKB-UniRule"/>
</dbReference>
<comment type="function">
    <text evidence="2">Regulator of type 1 phosphatases which maintains protein phosphatase activity under strict control.</text>
</comment>
<dbReference type="InterPro" id="IPR011107">
    <property type="entry name" value="PPI_Ypi1"/>
</dbReference>
<name>A0A507BYI5_9FUNG</name>
<dbReference type="Pfam" id="PF07491">
    <property type="entry name" value="PPI_Ypi1"/>
    <property type="match status" value="1"/>
</dbReference>
<dbReference type="RefSeq" id="XP_031024751.1">
    <property type="nucleotide sequence ID" value="XM_031169306.1"/>
</dbReference>
<feature type="region of interest" description="Disordered" evidence="3">
    <location>
        <begin position="1"/>
        <end position="61"/>
    </location>
</feature>
<evidence type="ECO:0000313" key="5">
    <source>
        <dbReference type="Proteomes" id="UP000319731"/>
    </source>
</evidence>
<dbReference type="OrthoDB" id="307488at2759"/>